<dbReference type="HOGENOM" id="CLU_136673_0_0_10"/>
<organism evidence="2 3">
    <name type="scientific">Cyclobacterium marinum (strain ATCC 25205 / DSM 745 / LMG 13164 / NCIMB 1802)</name>
    <name type="common">Flectobacillus marinus</name>
    <dbReference type="NCBI Taxonomy" id="880070"/>
    <lineage>
        <taxon>Bacteria</taxon>
        <taxon>Pseudomonadati</taxon>
        <taxon>Bacteroidota</taxon>
        <taxon>Cytophagia</taxon>
        <taxon>Cytophagales</taxon>
        <taxon>Cyclobacteriaceae</taxon>
        <taxon>Cyclobacterium</taxon>
    </lineage>
</organism>
<sequence>MHRGRPVNKQVTTELVMFVILQTLLTECSTFSACPVFHRDTSSEVHLHSSPLSLPDHALDVAFSITLNTLTLYQSTLWWFDALPCRTTPVGRFHHLINSCITIFSRSLLSAHARIVADCVRFSYQVKPKVGAGCKPWIYHRFGYYFCTLLAVCWLFILFVFNQLF</sequence>
<accession>G0J4U3</accession>
<evidence type="ECO:0000256" key="1">
    <source>
        <dbReference type="SAM" id="Phobius"/>
    </source>
</evidence>
<dbReference type="AlphaFoldDB" id="G0J4U3"/>
<proteinExistence type="predicted"/>
<keyword evidence="1" id="KW-1133">Transmembrane helix</keyword>
<dbReference type="EMBL" id="CP002955">
    <property type="protein sequence ID" value="AEL25323.1"/>
    <property type="molecule type" value="Genomic_DNA"/>
</dbReference>
<keyword evidence="3" id="KW-1185">Reference proteome</keyword>
<keyword evidence="1" id="KW-0812">Transmembrane</keyword>
<gene>
    <name evidence="2" type="ordered locus">Cycma_1566</name>
</gene>
<evidence type="ECO:0000313" key="2">
    <source>
        <dbReference type="EMBL" id="AEL25323.1"/>
    </source>
</evidence>
<dbReference type="KEGG" id="cmr:Cycma_1566"/>
<name>G0J4U3_CYCMS</name>
<keyword evidence="1" id="KW-0472">Membrane</keyword>
<evidence type="ECO:0000313" key="3">
    <source>
        <dbReference type="Proteomes" id="UP000001635"/>
    </source>
</evidence>
<reference evidence="3" key="1">
    <citation type="submission" date="2011-07" db="EMBL/GenBank/DDBJ databases">
        <title>The complete genome of Cyclobacterium marinum DSM 745.</title>
        <authorList>
            <person name="Lucas S."/>
            <person name="Han J."/>
            <person name="Lapidus A."/>
            <person name="Bruce D."/>
            <person name="Goodwin L."/>
            <person name="Pitluck S."/>
            <person name="Peters L."/>
            <person name="Kyrpides N."/>
            <person name="Mavromatis K."/>
            <person name="Ivanova N."/>
            <person name="Ovchinnikova G."/>
            <person name="Chertkov O."/>
            <person name="Detter J.C."/>
            <person name="Tapia R."/>
            <person name="Han C."/>
            <person name="Land M."/>
            <person name="Hauser L."/>
            <person name="Markowitz V."/>
            <person name="Cheng J.-F."/>
            <person name="Hugenholtz P."/>
            <person name="Woyke T."/>
            <person name="Wu D."/>
            <person name="Tindall B."/>
            <person name="Schuetze A."/>
            <person name="Brambilla E."/>
            <person name="Klenk H.-P."/>
            <person name="Eisen J.A."/>
        </authorList>
    </citation>
    <scope>NUCLEOTIDE SEQUENCE [LARGE SCALE GENOMIC DNA]</scope>
    <source>
        <strain evidence="3">ATCC 25205 / DSM 745 / LMG 13164 / NCIMB 1802</strain>
    </source>
</reference>
<feature type="transmembrane region" description="Helical" evidence="1">
    <location>
        <begin position="142"/>
        <end position="161"/>
    </location>
</feature>
<dbReference type="Proteomes" id="UP000001635">
    <property type="component" value="Chromosome"/>
</dbReference>
<protein>
    <submittedName>
        <fullName evidence="2">Uncharacterized protein</fullName>
    </submittedName>
</protein>